<sequence length="112" mass="11985">PLSFISSNKPVTNSTLLDSTKHFSKKLQERMSGTRPFFLACINTSTAFSSIVLEAKTFMSTSNTTADPATLSGESNNCGNSSNASEFVALQKYTIALSKLYTSVSIPCDANT</sequence>
<reference evidence="2" key="1">
    <citation type="submission" date="2016-06" db="EMBL/GenBank/DDBJ databases">
        <title>Parallel loss of symbiosis genes in relatives of nitrogen-fixing non-legume Parasponia.</title>
        <authorList>
            <person name="Van Velzen R."/>
            <person name="Holmer R."/>
            <person name="Bu F."/>
            <person name="Rutten L."/>
            <person name="Van Zeijl A."/>
            <person name="Liu W."/>
            <person name="Santuari L."/>
            <person name="Cao Q."/>
            <person name="Sharma T."/>
            <person name="Shen D."/>
            <person name="Roswanjaya Y."/>
            <person name="Wardhani T."/>
            <person name="Kalhor M.S."/>
            <person name="Jansen J."/>
            <person name="Van den Hoogen J."/>
            <person name="Gungor B."/>
            <person name="Hartog M."/>
            <person name="Hontelez J."/>
            <person name="Verver J."/>
            <person name="Yang W.-C."/>
            <person name="Schijlen E."/>
            <person name="Repin R."/>
            <person name="Schilthuizen M."/>
            <person name="Schranz E."/>
            <person name="Heidstra R."/>
            <person name="Miyata K."/>
            <person name="Fedorova E."/>
            <person name="Kohlen W."/>
            <person name="Bisseling T."/>
            <person name="Smit S."/>
            <person name="Geurts R."/>
        </authorList>
    </citation>
    <scope>NUCLEOTIDE SEQUENCE [LARGE SCALE GENOMIC DNA]</scope>
    <source>
        <strain evidence="2">cv. RG33-2</strain>
    </source>
</reference>
<dbReference type="Proteomes" id="UP000237000">
    <property type="component" value="Unassembled WGS sequence"/>
</dbReference>
<organism evidence="1 2">
    <name type="scientific">Trema orientale</name>
    <name type="common">Charcoal tree</name>
    <name type="synonym">Celtis orientalis</name>
    <dbReference type="NCBI Taxonomy" id="63057"/>
    <lineage>
        <taxon>Eukaryota</taxon>
        <taxon>Viridiplantae</taxon>
        <taxon>Streptophyta</taxon>
        <taxon>Embryophyta</taxon>
        <taxon>Tracheophyta</taxon>
        <taxon>Spermatophyta</taxon>
        <taxon>Magnoliopsida</taxon>
        <taxon>eudicotyledons</taxon>
        <taxon>Gunneridae</taxon>
        <taxon>Pentapetalae</taxon>
        <taxon>rosids</taxon>
        <taxon>fabids</taxon>
        <taxon>Rosales</taxon>
        <taxon>Cannabaceae</taxon>
        <taxon>Trema</taxon>
    </lineage>
</organism>
<proteinExistence type="predicted"/>
<dbReference type="OrthoDB" id="10382638at2759"/>
<dbReference type="InParanoid" id="A0A2P5ASZ3"/>
<comment type="caution">
    <text evidence="1">The sequence shown here is derived from an EMBL/GenBank/DDBJ whole genome shotgun (WGS) entry which is preliminary data.</text>
</comment>
<protein>
    <submittedName>
        <fullName evidence="1">Uncharacterized protein</fullName>
    </submittedName>
</protein>
<feature type="non-terminal residue" evidence="1">
    <location>
        <position position="1"/>
    </location>
</feature>
<evidence type="ECO:0000313" key="2">
    <source>
        <dbReference type="Proteomes" id="UP000237000"/>
    </source>
</evidence>
<dbReference type="EMBL" id="JXTC01000710">
    <property type="protein sequence ID" value="PON39662.1"/>
    <property type="molecule type" value="Genomic_DNA"/>
</dbReference>
<name>A0A2P5ASZ3_TREOI</name>
<dbReference type="AlphaFoldDB" id="A0A2P5ASZ3"/>
<evidence type="ECO:0000313" key="1">
    <source>
        <dbReference type="EMBL" id="PON39662.1"/>
    </source>
</evidence>
<keyword evidence="2" id="KW-1185">Reference proteome</keyword>
<gene>
    <name evidence="1" type="ORF">TorRG33x02_342080</name>
</gene>
<accession>A0A2P5ASZ3</accession>